<protein>
    <submittedName>
        <fullName evidence="2">STM4012 family radical SAM protein</fullName>
    </submittedName>
</protein>
<reference evidence="2" key="1">
    <citation type="submission" date="2021-03" db="EMBL/GenBank/DDBJ databases">
        <authorList>
            <person name="Wang G."/>
        </authorList>
    </citation>
    <scope>NUCLEOTIDE SEQUENCE</scope>
    <source>
        <strain evidence="2">KCTC 12899</strain>
    </source>
</reference>
<dbReference type="PROSITE" id="PS51918">
    <property type="entry name" value="RADICAL_SAM"/>
    <property type="match status" value="1"/>
</dbReference>
<dbReference type="RefSeq" id="WP_207862586.1">
    <property type="nucleotide sequence ID" value="NZ_JAFREP010000040.1"/>
</dbReference>
<dbReference type="InterPro" id="IPR007197">
    <property type="entry name" value="rSAM"/>
</dbReference>
<dbReference type="SUPFAM" id="SSF102114">
    <property type="entry name" value="Radical SAM enzymes"/>
    <property type="match status" value="1"/>
</dbReference>
<sequence length="438" mass="48923">MNLATRANASKYQGYAYAYPHKSAYRALPRQELAAVWADEPLQQLFLYVHVPFCEMRCGFCNLFTLAGPQGDRVTAFLDALERQIAAVRPALGSTARFTRLALGGGTPSYLTAPQLERLFTLLDPFQLDYGKLPISFECSPGTITAEKVAVLQRYGVTRASIGVQSFAVEETRRLGRPQDPSELHRALGLLREAAFETLNLDLIYGIEGQTAETWRHSLAAALAYQPEELYLYPLYVRPRTGLDGRHDLIVSDHAFALYRQAVEHLTAAGYRRESMRLFRKGEVANEDGPLYCCQEDGMIGLGPGARSYTRNLHYCSEYAVSRPGVKAILQDYLMREQADFGWTDYGFQLNADERLRRYVIQSLGQRRGLDLSACRAWLGLDPLVTLPLLQEALALGWLARQGELLLPTESGLDHADVLAPALYSETVQERMGAFVVA</sequence>
<dbReference type="SFLD" id="SFLDG01065">
    <property type="entry name" value="anaerobic_coproporphyrinogen-I"/>
    <property type="match status" value="1"/>
</dbReference>
<dbReference type="Gene3D" id="3.30.750.200">
    <property type="match status" value="1"/>
</dbReference>
<feature type="domain" description="Radical SAM core" evidence="1">
    <location>
        <begin position="39"/>
        <end position="272"/>
    </location>
</feature>
<dbReference type="InterPro" id="IPR006638">
    <property type="entry name" value="Elp3/MiaA/NifB-like_rSAM"/>
</dbReference>
<evidence type="ECO:0000259" key="1">
    <source>
        <dbReference type="PROSITE" id="PS51918"/>
    </source>
</evidence>
<dbReference type="SFLD" id="SFLDS00029">
    <property type="entry name" value="Radical_SAM"/>
    <property type="match status" value="1"/>
</dbReference>
<proteinExistence type="predicted"/>
<dbReference type="NCBIfam" id="NF006067">
    <property type="entry name" value="PRK08208.1"/>
    <property type="match status" value="1"/>
</dbReference>
<dbReference type="GO" id="GO:0051539">
    <property type="term" value="F:4 iron, 4 sulfur cluster binding"/>
    <property type="evidence" value="ECO:0007669"/>
    <property type="project" value="TreeGrafter"/>
</dbReference>
<dbReference type="Proteomes" id="UP000664417">
    <property type="component" value="Unassembled WGS sequence"/>
</dbReference>
<dbReference type="InterPro" id="IPR034505">
    <property type="entry name" value="Coproporphyrinogen-III_oxidase"/>
</dbReference>
<dbReference type="Pfam" id="PF04055">
    <property type="entry name" value="Radical_SAM"/>
    <property type="match status" value="1"/>
</dbReference>
<dbReference type="PANTHER" id="PTHR13932:SF5">
    <property type="entry name" value="RADICAL S-ADENOSYL METHIONINE DOMAIN-CONTAINING PROTEIN 1, MITOCHONDRIAL"/>
    <property type="match status" value="1"/>
</dbReference>
<gene>
    <name evidence="2" type="ORF">J3U88_29335</name>
</gene>
<organism evidence="2 3">
    <name type="scientific">Acanthopleuribacter pedis</name>
    <dbReference type="NCBI Taxonomy" id="442870"/>
    <lineage>
        <taxon>Bacteria</taxon>
        <taxon>Pseudomonadati</taxon>
        <taxon>Acidobacteriota</taxon>
        <taxon>Holophagae</taxon>
        <taxon>Acanthopleuribacterales</taxon>
        <taxon>Acanthopleuribacteraceae</taxon>
        <taxon>Acanthopleuribacter</taxon>
    </lineage>
</organism>
<dbReference type="SMART" id="SM00729">
    <property type="entry name" value="Elp3"/>
    <property type="match status" value="1"/>
</dbReference>
<keyword evidence="3" id="KW-1185">Reference proteome</keyword>
<accession>A0A8J7QQ70</accession>
<dbReference type="AlphaFoldDB" id="A0A8J7QQ70"/>
<dbReference type="EMBL" id="JAFREP010000040">
    <property type="protein sequence ID" value="MBO1322613.1"/>
    <property type="molecule type" value="Genomic_DNA"/>
</dbReference>
<evidence type="ECO:0000313" key="2">
    <source>
        <dbReference type="EMBL" id="MBO1322613.1"/>
    </source>
</evidence>
<dbReference type="GO" id="GO:0003824">
    <property type="term" value="F:catalytic activity"/>
    <property type="evidence" value="ECO:0007669"/>
    <property type="project" value="InterPro"/>
</dbReference>
<dbReference type="CDD" id="cd01335">
    <property type="entry name" value="Radical_SAM"/>
    <property type="match status" value="1"/>
</dbReference>
<dbReference type="GO" id="GO:0005737">
    <property type="term" value="C:cytoplasm"/>
    <property type="evidence" value="ECO:0007669"/>
    <property type="project" value="TreeGrafter"/>
</dbReference>
<comment type="caution">
    <text evidence="2">The sequence shown here is derived from an EMBL/GenBank/DDBJ whole genome shotgun (WGS) entry which is preliminary data.</text>
</comment>
<dbReference type="GO" id="GO:0006779">
    <property type="term" value="P:porphyrin-containing compound biosynthetic process"/>
    <property type="evidence" value="ECO:0007669"/>
    <property type="project" value="TreeGrafter"/>
</dbReference>
<dbReference type="PANTHER" id="PTHR13932">
    <property type="entry name" value="COPROPORPHYRINIGEN III OXIDASE"/>
    <property type="match status" value="1"/>
</dbReference>
<evidence type="ECO:0000313" key="3">
    <source>
        <dbReference type="Proteomes" id="UP000664417"/>
    </source>
</evidence>
<name>A0A8J7QQ70_9BACT</name>
<dbReference type="InterPro" id="IPR058240">
    <property type="entry name" value="rSAM_sf"/>
</dbReference>